<dbReference type="Gene3D" id="1.10.1740.10">
    <property type="match status" value="1"/>
</dbReference>
<dbReference type="InterPro" id="IPR039425">
    <property type="entry name" value="RNA_pol_sigma-70-like"/>
</dbReference>
<keyword evidence="8" id="KW-1185">Reference proteome</keyword>
<keyword evidence="5" id="KW-0804">Transcription</keyword>
<protein>
    <submittedName>
        <fullName evidence="7">RNA polymerase, sigma-24 subunit, ECF subfamily</fullName>
    </submittedName>
</protein>
<feature type="domain" description="RNA polymerase sigma factor 70 region 4 type 2" evidence="6">
    <location>
        <begin position="120"/>
        <end position="170"/>
    </location>
</feature>
<sequence>MDTSRRRNLVKGAIAEHWQPLFNFAFRMTLDRERAGKATEECFLRAYVGAEDLPEDAERAETWLLRICSHILEQQLPRQPEVSFDILDETLRSEATRTDVVRSLTDPQRDFMLWELKQGCMTAVINCLSPGERAAFIMANILHKSDADASKALGISKSAYKVRLSRARKKVVDYLAPRCEHVDPMNPCRCPARVGVAMHKGFIRGPGEVQLRKPVTPFGRYGAGPKNEDVPLRDVSSIYRNLPEPESSPGFVERMQQKIDSGLWDQVLEKKQQRK</sequence>
<gene>
    <name evidence="7" type="ordered locus">Hoch_0045</name>
</gene>
<dbReference type="InterPro" id="IPR013325">
    <property type="entry name" value="RNA_pol_sigma_r2"/>
</dbReference>
<evidence type="ECO:0000259" key="6">
    <source>
        <dbReference type="Pfam" id="PF08281"/>
    </source>
</evidence>
<dbReference type="Pfam" id="PF08281">
    <property type="entry name" value="Sigma70_r4_2"/>
    <property type="match status" value="1"/>
</dbReference>
<evidence type="ECO:0000313" key="7">
    <source>
        <dbReference type="EMBL" id="ACY12687.1"/>
    </source>
</evidence>
<evidence type="ECO:0000313" key="8">
    <source>
        <dbReference type="Proteomes" id="UP000001880"/>
    </source>
</evidence>
<dbReference type="SUPFAM" id="SSF88946">
    <property type="entry name" value="Sigma2 domain of RNA polymerase sigma factors"/>
    <property type="match status" value="1"/>
</dbReference>
<dbReference type="GO" id="GO:0016987">
    <property type="term" value="F:sigma factor activity"/>
    <property type="evidence" value="ECO:0007669"/>
    <property type="project" value="UniProtKB-KW"/>
</dbReference>
<dbReference type="EMBL" id="CP001804">
    <property type="protein sequence ID" value="ACY12687.1"/>
    <property type="molecule type" value="Genomic_DNA"/>
</dbReference>
<dbReference type="KEGG" id="hoh:Hoch_0045"/>
<name>D0LFQ3_HALO1</name>
<dbReference type="HOGENOM" id="CLU_047691_0_0_7"/>
<evidence type="ECO:0000256" key="5">
    <source>
        <dbReference type="ARBA" id="ARBA00023163"/>
    </source>
</evidence>
<evidence type="ECO:0000256" key="3">
    <source>
        <dbReference type="ARBA" id="ARBA00023082"/>
    </source>
</evidence>
<evidence type="ECO:0000256" key="1">
    <source>
        <dbReference type="ARBA" id="ARBA00010641"/>
    </source>
</evidence>
<dbReference type="Proteomes" id="UP000001880">
    <property type="component" value="Chromosome"/>
</dbReference>
<accession>D0LFQ3</accession>
<proteinExistence type="inferred from homology"/>
<keyword evidence="3" id="KW-0731">Sigma factor</keyword>
<dbReference type="SUPFAM" id="SSF88659">
    <property type="entry name" value="Sigma3 and sigma4 domains of RNA polymerase sigma factors"/>
    <property type="match status" value="1"/>
</dbReference>
<evidence type="ECO:0000256" key="2">
    <source>
        <dbReference type="ARBA" id="ARBA00023015"/>
    </source>
</evidence>
<dbReference type="AlphaFoldDB" id="D0LFQ3"/>
<dbReference type="GO" id="GO:0003677">
    <property type="term" value="F:DNA binding"/>
    <property type="evidence" value="ECO:0007669"/>
    <property type="project" value="UniProtKB-KW"/>
</dbReference>
<organism evidence="7 8">
    <name type="scientific">Haliangium ochraceum (strain DSM 14365 / JCM 11303 / SMP-2)</name>
    <dbReference type="NCBI Taxonomy" id="502025"/>
    <lineage>
        <taxon>Bacteria</taxon>
        <taxon>Pseudomonadati</taxon>
        <taxon>Myxococcota</taxon>
        <taxon>Polyangia</taxon>
        <taxon>Haliangiales</taxon>
        <taxon>Kofleriaceae</taxon>
        <taxon>Haliangium</taxon>
    </lineage>
</organism>
<dbReference type="GO" id="GO:0006352">
    <property type="term" value="P:DNA-templated transcription initiation"/>
    <property type="evidence" value="ECO:0007669"/>
    <property type="project" value="InterPro"/>
</dbReference>
<keyword evidence="4" id="KW-0238">DNA-binding</keyword>
<comment type="similarity">
    <text evidence="1">Belongs to the sigma-70 factor family. ECF subfamily.</text>
</comment>
<dbReference type="InterPro" id="IPR036388">
    <property type="entry name" value="WH-like_DNA-bd_sf"/>
</dbReference>
<dbReference type="Gene3D" id="1.10.10.10">
    <property type="entry name" value="Winged helix-like DNA-binding domain superfamily/Winged helix DNA-binding domain"/>
    <property type="match status" value="1"/>
</dbReference>
<dbReference type="eggNOG" id="COG1595">
    <property type="taxonomic scope" value="Bacteria"/>
</dbReference>
<keyword evidence="2" id="KW-0805">Transcription regulation</keyword>
<dbReference type="InterPro" id="IPR013249">
    <property type="entry name" value="RNA_pol_sigma70_r4_t2"/>
</dbReference>
<dbReference type="PANTHER" id="PTHR43133">
    <property type="entry name" value="RNA POLYMERASE ECF-TYPE SIGMA FACTO"/>
    <property type="match status" value="1"/>
</dbReference>
<reference evidence="7 8" key="1">
    <citation type="journal article" date="2010" name="Stand. Genomic Sci.">
        <title>Complete genome sequence of Haliangium ochraceum type strain (SMP-2).</title>
        <authorList>
            <consortium name="US DOE Joint Genome Institute (JGI-PGF)"/>
            <person name="Ivanova N."/>
            <person name="Daum C."/>
            <person name="Lang E."/>
            <person name="Abt B."/>
            <person name="Kopitz M."/>
            <person name="Saunders E."/>
            <person name="Lapidus A."/>
            <person name="Lucas S."/>
            <person name="Glavina Del Rio T."/>
            <person name="Nolan M."/>
            <person name="Tice H."/>
            <person name="Copeland A."/>
            <person name="Cheng J.F."/>
            <person name="Chen F."/>
            <person name="Bruce D."/>
            <person name="Goodwin L."/>
            <person name="Pitluck S."/>
            <person name="Mavromatis K."/>
            <person name="Pati A."/>
            <person name="Mikhailova N."/>
            <person name="Chen A."/>
            <person name="Palaniappan K."/>
            <person name="Land M."/>
            <person name="Hauser L."/>
            <person name="Chang Y.J."/>
            <person name="Jeffries C.D."/>
            <person name="Detter J.C."/>
            <person name="Brettin T."/>
            <person name="Rohde M."/>
            <person name="Goker M."/>
            <person name="Bristow J."/>
            <person name="Markowitz V."/>
            <person name="Eisen J.A."/>
            <person name="Hugenholtz P."/>
            <person name="Kyrpides N.C."/>
            <person name="Klenk H.P."/>
        </authorList>
    </citation>
    <scope>NUCLEOTIDE SEQUENCE [LARGE SCALE GENOMIC DNA]</scope>
    <source>
        <strain evidence="8">DSM 14365 / CIP 107738 / JCM 11303 / AJ 13395 / SMP-2</strain>
    </source>
</reference>
<dbReference type="InterPro" id="IPR013324">
    <property type="entry name" value="RNA_pol_sigma_r3/r4-like"/>
</dbReference>
<dbReference type="PANTHER" id="PTHR43133:SF8">
    <property type="entry name" value="RNA POLYMERASE SIGMA FACTOR HI_1459-RELATED"/>
    <property type="match status" value="1"/>
</dbReference>
<evidence type="ECO:0000256" key="4">
    <source>
        <dbReference type="ARBA" id="ARBA00023125"/>
    </source>
</evidence>